<feature type="compositionally biased region" description="Low complexity" evidence="1">
    <location>
        <begin position="349"/>
        <end position="358"/>
    </location>
</feature>
<dbReference type="Pfam" id="PF09729">
    <property type="entry name" value="Gti1_Pac2"/>
    <property type="match status" value="2"/>
</dbReference>
<gene>
    <name evidence="2" type="ORF">EXIGLDRAFT_452948</name>
</gene>
<proteinExistence type="predicted"/>
<feature type="compositionally biased region" description="Polar residues" evidence="1">
    <location>
        <begin position="233"/>
        <end position="243"/>
    </location>
</feature>
<dbReference type="AlphaFoldDB" id="A0A166AWY8"/>
<dbReference type="GO" id="GO:0003677">
    <property type="term" value="F:DNA binding"/>
    <property type="evidence" value="ECO:0007669"/>
    <property type="project" value="TreeGrafter"/>
</dbReference>
<dbReference type="PANTHER" id="PTHR28027:SF2">
    <property type="entry name" value="TRANSCRIPTIONAL REGULATOR MIT1"/>
    <property type="match status" value="1"/>
</dbReference>
<feature type="region of interest" description="Disordered" evidence="1">
    <location>
        <begin position="283"/>
        <end position="379"/>
    </location>
</feature>
<feature type="region of interest" description="Disordered" evidence="1">
    <location>
        <begin position="197"/>
        <end position="245"/>
    </location>
</feature>
<dbReference type="OrthoDB" id="5572844at2759"/>
<dbReference type="InterPro" id="IPR018608">
    <property type="entry name" value="Gti1/Pac2"/>
</dbReference>
<feature type="compositionally biased region" description="Pro residues" evidence="1">
    <location>
        <begin position="213"/>
        <end position="226"/>
    </location>
</feature>
<accession>A0A166AWY8</accession>
<dbReference type="EMBL" id="KV425950">
    <property type="protein sequence ID" value="KZV95899.1"/>
    <property type="molecule type" value="Genomic_DNA"/>
</dbReference>
<organism evidence="2 3">
    <name type="scientific">Exidia glandulosa HHB12029</name>
    <dbReference type="NCBI Taxonomy" id="1314781"/>
    <lineage>
        <taxon>Eukaryota</taxon>
        <taxon>Fungi</taxon>
        <taxon>Dikarya</taxon>
        <taxon>Basidiomycota</taxon>
        <taxon>Agaricomycotina</taxon>
        <taxon>Agaricomycetes</taxon>
        <taxon>Auriculariales</taxon>
        <taxon>Exidiaceae</taxon>
        <taxon>Exidia</taxon>
    </lineage>
</organism>
<evidence type="ECO:0008006" key="4">
    <source>
        <dbReference type="Google" id="ProtNLM"/>
    </source>
</evidence>
<protein>
    <recommendedName>
        <fullName evidence="4">Gti1/Pac2 family-domain-containing protein</fullName>
    </recommendedName>
</protein>
<name>A0A166AWY8_EXIGL</name>
<evidence type="ECO:0000313" key="2">
    <source>
        <dbReference type="EMBL" id="KZV95899.1"/>
    </source>
</evidence>
<dbReference type="PANTHER" id="PTHR28027">
    <property type="entry name" value="TRANSCRIPTIONAL REGULATOR MIT1"/>
    <property type="match status" value="1"/>
</dbReference>
<dbReference type="Proteomes" id="UP000077266">
    <property type="component" value="Unassembled WGS sequence"/>
</dbReference>
<sequence>MVRARDVSGGSQQPEVFRAFIRSTYDALLMFEAALSGRIPRVTRRFNYNEKRDDIKSGSTYVFGEEEAEIKRWTDGLTWSPSRINKNFLIYRERYAPDEPRPEIQPRREYENWLVGTLTTADIKPDGLVKKTIGLTIEGLNYHLVSYYDPEEVLNGSLQRPSRMPQFQNMCIRDSILDCRMLRDPLKCEIGPLGQRIAIPDEEGSSGPVSRNPTPPSDSPSPPPTGLQPQFFAVSSSETSPPSFTAAFPQDMRLVSAEGLEIVPVSSPIPLNTLEFYPDGFGNVSLAPSSSLTRRRSTRSGSNRYAPYAMRGRNSAPEAGMHAQQQQQHYMHMPLHPSVLRPAPQSGSQHQQQQQQQQHMDEAATQRHHSSPPPMQVQPLEPSALIRTRSAPAPLELIPPPLLASSGYPEPLSATLSEFEDPYYYGPITPQSVGGFDYFDLGMPPSDMKFGGVEIGPGMGLQHELVLPGSHDDMSQYLIQGGWEGELA</sequence>
<reference evidence="2 3" key="1">
    <citation type="journal article" date="2016" name="Mol. Biol. Evol.">
        <title>Comparative Genomics of Early-Diverging Mushroom-Forming Fungi Provides Insights into the Origins of Lignocellulose Decay Capabilities.</title>
        <authorList>
            <person name="Nagy L.G."/>
            <person name="Riley R."/>
            <person name="Tritt A."/>
            <person name="Adam C."/>
            <person name="Daum C."/>
            <person name="Floudas D."/>
            <person name="Sun H."/>
            <person name="Yadav J.S."/>
            <person name="Pangilinan J."/>
            <person name="Larsson K.H."/>
            <person name="Matsuura K."/>
            <person name="Barry K."/>
            <person name="Labutti K."/>
            <person name="Kuo R."/>
            <person name="Ohm R.A."/>
            <person name="Bhattacharya S.S."/>
            <person name="Shirouzu T."/>
            <person name="Yoshinaga Y."/>
            <person name="Martin F.M."/>
            <person name="Grigoriev I.V."/>
            <person name="Hibbett D.S."/>
        </authorList>
    </citation>
    <scope>NUCLEOTIDE SEQUENCE [LARGE SCALE GENOMIC DNA]</scope>
    <source>
        <strain evidence="2 3">HHB12029</strain>
    </source>
</reference>
<dbReference type="InParanoid" id="A0A166AWY8"/>
<evidence type="ECO:0000313" key="3">
    <source>
        <dbReference type="Proteomes" id="UP000077266"/>
    </source>
</evidence>
<evidence type="ECO:0000256" key="1">
    <source>
        <dbReference type="SAM" id="MobiDB-lite"/>
    </source>
</evidence>
<keyword evidence="3" id="KW-1185">Reference proteome</keyword>